<dbReference type="EMBL" id="JANJYJ010000001">
    <property type="protein sequence ID" value="KAK3231293.1"/>
    <property type="molecule type" value="Genomic_DNA"/>
</dbReference>
<evidence type="ECO:0000256" key="3">
    <source>
        <dbReference type="ARBA" id="ARBA00022617"/>
    </source>
</evidence>
<gene>
    <name evidence="14" type="ORF">Dsin_003174</name>
</gene>
<dbReference type="PROSITE" id="PS00086">
    <property type="entry name" value="CYTOCHROME_P450"/>
    <property type="match status" value="1"/>
</dbReference>
<dbReference type="PRINTS" id="PR00385">
    <property type="entry name" value="P450"/>
</dbReference>
<dbReference type="GO" id="GO:0005506">
    <property type="term" value="F:iron ion binding"/>
    <property type="evidence" value="ECO:0007669"/>
    <property type="project" value="InterPro"/>
</dbReference>
<dbReference type="InterPro" id="IPR017972">
    <property type="entry name" value="Cyt_P450_CS"/>
</dbReference>
<dbReference type="GO" id="GO:0004497">
    <property type="term" value="F:monooxygenase activity"/>
    <property type="evidence" value="ECO:0007669"/>
    <property type="project" value="UniProtKB-KW"/>
</dbReference>
<proteinExistence type="inferred from homology"/>
<organism evidence="14 15">
    <name type="scientific">Dipteronia sinensis</name>
    <dbReference type="NCBI Taxonomy" id="43782"/>
    <lineage>
        <taxon>Eukaryota</taxon>
        <taxon>Viridiplantae</taxon>
        <taxon>Streptophyta</taxon>
        <taxon>Embryophyta</taxon>
        <taxon>Tracheophyta</taxon>
        <taxon>Spermatophyta</taxon>
        <taxon>Magnoliopsida</taxon>
        <taxon>eudicotyledons</taxon>
        <taxon>Gunneridae</taxon>
        <taxon>Pentapetalae</taxon>
        <taxon>rosids</taxon>
        <taxon>malvids</taxon>
        <taxon>Sapindales</taxon>
        <taxon>Sapindaceae</taxon>
        <taxon>Hippocastanoideae</taxon>
        <taxon>Acereae</taxon>
        <taxon>Dipteronia</taxon>
    </lineage>
</organism>
<evidence type="ECO:0000256" key="9">
    <source>
        <dbReference type="ARBA" id="ARBA00023033"/>
    </source>
</evidence>
<keyword evidence="7 12" id="KW-0560">Oxidoreductase</keyword>
<evidence type="ECO:0000313" key="14">
    <source>
        <dbReference type="EMBL" id="KAK3231293.1"/>
    </source>
</evidence>
<dbReference type="PANTHER" id="PTHR47947:SF62">
    <property type="entry name" value="CYTOCHROME P450, FAMILY 81, SUBFAMILY D, POLYPEPTIDE 5"/>
    <property type="match status" value="1"/>
</dbReference>
<dbReference type="InterPro" id="IPR050651">
    <property type="entry name" value="Plant_Cytochrome_P450_Monoox"/>
</dbReference>
<evidence type="ECO:0000256" key="10">
    <source>
        <dbReference type="ARBA" id="ARBA00023136"/>
    </source>
</evidence>
<comment type="similarity">
    <text evidence="2 12">Belongs to the cytochrome P450 family.</text>
</comment>
<feature type="transmembrane region" description="Helical" evidence="13">
    <location>
        <begin position="16"/>
        <end position="35"/>
    </location>
</feature>
<dbReference type="PANTHER" id="PTHR47947">
    <property type="entry name" value="CYTOCHROME P450 82C3-RELATED"/>
    <property type="match status" value="1"/>
</dbReference>
<feature type="binding site" description="axial binding residue" evidence="11">
    <location>
        <position position="451"/>
    </location>
    <ligand>
        <name>heme</name>
        <dbReference type="ChEBI" id="CHEBI:30413"/>
    </ligand>
    <ligandPart>
        <name>Fe</name>
        <dbReference type="ChEBI" id="CHEBI:18248"/>
    </ligandPart>
</feature>
<comment type="subcellular location">
    <subcellularLocation>
        <location evidence="1">Membrane</location>
        <topology evidence="1">Single-pass membrane protein</topology>
    </subcellularLocation>
</comment>
<dbReference type="InterPro" id="IPR036396">
    <property type="entry name" value="Cyt_P450_sf"/>
</dbReference>
<dbReference type="Proteomes" id="UP001281410">
    <property type="component" value="Unassembled WGS sequence"/>
</dbReference>
<evidence type="ECO:0000256" key="4">
    <source>
        <dbReference type="ARBA" id="ARBA00022692"/>
    </source>
</evidence>
<dbReference type="SUPFAM" id="SSF48264">
    <property type="entry name" value="Cytochrome P450"/>
    <property type="match status" value="1"/>
</dbReference>
<dbReference type="AlphaFoldDB" id="A0AAE0EJZ4"/>
<evidence type="ECO:0000256" key="7">
    <source>
        <dbReference type="ARBA" id="ARBA00023002"/>
    </source>
</evidence>
<evidence type="ECO:0000256" key="6">
    <source>
        <dbReference type="ARBA" id="ARBA00022989"/>
    </source>
</evidence>
<keyword evidence="9 12" id="KW-0503">Monooxygenase</keyword>
<protein>
    <recommendedName>
        <fullName evidence="16">Cytochrome P450</fullName>
    </recommendedName>
</protein>
<comment type="caution">
    <text evidence="14">The sequence shown here is derived from an EMBL/GenBank/DDBJ whole genome shotgun (WGS) entry which is preliminary data.</text>
</comment>
<dbReference type="GO" id="GO:0020037">
    <property type="term" value="F:heme binding"/>
    <property type="evidence" value="ECO:0007669"/>
    <property type="project" value="InterPro"/>
</dbReference>
<accession>A0AAE0EJZ4</accession>
<evidence type="ECO:0000256" key="2">
    <source>
        <dbReference type="ARBA" id="ARBA00010617"/>
    </source>
</evidence>
<keyword evidence="5 11" id="KW-0479">Metal-binding</keyword>
<keyword evidence="6 13" id="KW-1133">Transmembrane helix</keyword>
<evidence type="ECO:0000256" key="8">
    <source>
        <dbReference type="ARBA" id="ARBA00023004"/>
    </source>
</evidence>
<evidence type="ECO:0000256" key="11">
    <source>
        <dbReference type="PIRSR" id="PIRSR602401-1"/>
    </source>
</evidence>
<keyword evidence="8 11" id="KW-0408">Iron</keyword>
<keyword evidence="10 13" id="KW-0472">Membrane</keyword>
<evidence type="ECO:0000313" key="15">
    <source>
        <dbReference type="Proteomes" id="UP001281410"/>
    </source>
</evidence>
<reference evidence="14" key="1">
    <citation type="journal article" date="2023" name="Plant J.">
        <title>Genome sequences and population genomics provide insights into the demographic history, inbreeding, and mutation load of two 'living fossil' tree species of Dipteronia.</title>
        <authorList>
            <person name="Feng Y."/>
            <person name="Comes H.P."/>
            <person name="Chen J."/>
            <person name="Zhu S."/>
            <person name="Lu R."/>
            <person name="Zhang X."/>
            <person name="Li P."/>
            <person name="Qiu J."/>
            <person name="Olsen K.M."/>
            <person name="Qiu Y."/>
        </authorList>
    </citation>
    <scope>NUCLEOTIDE SEQUENCE</scope>
    <source>
        <strain evidence="14">NBL</strain>
    </source>
</reference>
<dbReference type="GO" id="GO:0016705">
    <property type="term" value="F:oxidoreductase activity, acting on paired donors, with incorporation or reduction of molecular oxygen"/>
    <property type="evidence" value="ECO:0007669"/>
    <property type="project" value="InterPro"/>
</dbReference>
<dbReference type="InterPro" id="IPR001128">
    <property type="entry name" value="Cyt_P450"/>
</dbReference>
<keyword evidence="4 13" id="KW-0812">Transmembrane</keyword>
<evidence type="ECO:0000256" key="5">
    <source>
        <dbReference type="ARBA" id="ARBA00022723"/>
    </source>
</evidence>
<name>A0AAE0EJZ4_9ROSI</name>
<evidence type="ECO:0008006" key="16">
    <source>
        <dbReference type="Google" id="ProtNLM"/>
    </source>
</evidence>
<comment type="cofactor">
    <cofactor evidence="11">
        <name>heme</name>
        <dbReference type="ChEBI" id="CHEBI:30413"/>
    </cofactor>
</comment>
<dbReference type="Pfam" id="PF00067">
    <property type="entry name" value="p450"/>
    <property type="match status" value="1"/>
</dbReference>
<evidence type="ECO:0000256" key="12">
    <source>
        <dbReference type="RuleBase" id="RU000461"/>
    </source>
</evidence>
<keyword evidence="3 11" id="KW-0349">Heme</keyword>
<dbReference type="InterPro" id="IPR002401">
    <property type="entry name" value="Cyt_P450_E_grp-I"/>
</dbReference>
<evidence type="ECO:0000256" key="13">
    <source>
        <dbReference type="SAM" id="Phobius"/>
    </source>
</evidence>
<dbReference type="PRINTS" id="PR00463">
    <property type="entry name" value="EP450I"/>
</dbReference>
<dbReference type="GO" id="GO:0016020">
    <property type="term" value="C:membrane"/>
    <property type="evidence" value="ECO:0007669"/>
    <property type="project" value="UniProtKB-SubCell"/>
</dbReference>
<dbReference type="Gene3D" id="1.10.630.10">
    <property type="entry name" value="Cytochrome P450"/>
    <property type="match status" value="1"/>
</dbReference>
<sequence length="515" mass="58728">MQVEITSEKVVITMDALYYLGLLVSILIIVYQFAVQRRIYQHKNLPPSPPSLPIIGHFHLLKRPVHEALTNLSKKYGPIFLLRMGSRPILVLSSRAAIEECFSNNDIIFANRPLLPSKRISQYNYTTLGAPYGHHWRNLRRFIAIEIFSAKRLQMSSEIRAEEVKFMIKHLYKRSLQGVWKVDVKSFLYMLDFNIMLKMVAGKKCFEEEELDLDKITKGKLDDLKQTFGPSVNMALGDYFPYLRWLTYYGVEKQEIKIHKRRDAFIQALLDTHQNNNRETSRPIIDVLLNLQESEPEFYTNGVVKGIVHAMLIAGTHTTVITLDSVVTQLIAHPEAFKKARDEIDNQVGDSRLLNDADLAKLAFLHGTISETLRLGIVKVLPAHESSEDCTVGGYHIPKGTQLLVNAWAVHSDPELYIEPDRFKPERFLQSEVQEKGGCKFIPFGLGRRVCPGEGLGMRVMALSLGTLIQCFDWEEVKEDQSQVPVKTNPNKAEEGHVKIIFRPREALANVLAHL</sequence>
<keyword evidence="15" id="KW-1185">Reference proteome</keyword>
<evidence type="ECO:0000256" key="1">
    <source>
        <dbReference type="ARBA" id="ARBA00004167"/>
    </source>
</evidence>